<reference evidence="7" key="1">
    <citation type="submission" date="2016-06" db="EMBL/GenBank/DDBJ databases">
        <authorList>
            <person name="Xu Y."/>
            <person name="Nagy A."/>
            <person name="Yan X."/>
            <person name="Kim S.W."/>
            <person name="Haley B."/>
            <person name="Liu N.T."/>
            <person name="Nou X."/>
        </authorList>
    </citation>
    <scope>NUCLEOTIDE SEQUENCE [LARGE SCALE GENOMIC DNA]</scope>
    <source>
        <strain evidence="7">ATCC 49129</strain>
    </source>
</reference>
<evidence type="ECO:0000256" key="3">
    <source>
        <dbReference type="ARBA" id="ARBA00023027"/>
    </source>
</evidence>
<dbReference type="GO" id="GO:0003950">
    <property type="term" value="F:NAD+ poly-ADP-ribosyltransferase activity"/>
    <property type="evidence" value="ECO:0007669"/>
    <property type="project" value="InterPro"/>
</dbReference>
<dbReference type="Gene3D" id="3.20.170.30">
    <property type="match status" value="1"/>
</dbReference>
<dbReference type="InterPro" id="IPR042081">
    <property type="entry name" value="RNA_2'-PTrans_C"/>
</dbReference>
<evidence type="ECO:0000256" key="5">
    <source>
        <dbReference type="HAMAP-Rule" id="MF_00299"/>
    </source>
</evidence>
<dbReference type="GO" id="GO:0006388">
    <property type="term" value="P:tRNA splicing, via endonucleolytic cleavage and ligation"/>
    <property type="evidence" value="ECO:0007669"/>
    <property type="project" value="UniProtKB-UniRule"/>
</dbReference>
<dbReference type="InterPro" id="IPR042080">
    <property type="entry name" value="RNA_2'-PTrans_N"/>
</dbReference>
<dbReference type="PANTHER" id="PTHR12684:SF2">
    <property type="entry name" value="TRNA 2'-PHOSPHOTRANSFERASE 1"/>
    <property type="match status" value="1"/>
</dbReference>
<dbReference type="Pfam" id="PF01885">
    <property type="entry name" value="PTS_2-RNA"/>
    <property type="match status" value="1"/>
</dbReference>
<dbReference type="EC" id="2.7.1.-" evidence="5"/>
<organism evidence="6 7">
    <name type="scientific">Ralstonia insidiosa</name>
    <dbReference type="NCBI Taxonomy" id="190721"/>
    <lineage>
        <taxon>Bacteria</taxon>
        <taxon>Pseudomonadati</taxon>
        <taxon>Pseudomonadota</taxon>
        <taxon>Betaproteobacteria</taxon>
        <taxon>Burkholderiales</taxon>
        <taxon>Burkholderiaceae</taxon>
        <taxon>Ralstonia</taxon>
    </lineage>
</organism>
<dbReference type="STRING" id="190721.ACS15_5291"/>
<proteinExistence type="inferred from homology"/>
<accession>A0A192A555</accession>
<comment type="function">
    <text evidence="4 5">Removes the 2'-phosphate from RNA via an intermediate in which the phosphate is ADP-ribosylated by NAD followed by a presumed transesterification to release the RNA and generate ADP-ribose 1''-2''-cyclic phosphate (APPR&gt;P). May function as an ADP-ribosylase.</text>
</comment>
<dbReference type="GO" id="GO:0000215">
    <property type="term" value="F:tRNA 2'-phosphotransferase activity"/>
    <property type="evidence" value="ECO:0007669"/>
    <property type="project" value="TreeGrafter"/>
</dbReference>
<dbReference type="HAMAP" id="MF_00299">
    <property type="entry name" value="KptA"/>
    <property type="match status" value="1"/>
</dbReference>
<dbReference type="AlphaFoldDB" id="A0A192A555"/>
<dbReference type="InterPro" id="IPR022928">
    <property type="entry name" value="RNA_2'-PTrans_KptA"/>
</dbReference>
<dbReference type="PANTHER" id="PTHR12684">
    <property type="entry name" value="PUTATIVE PHOSPHOTRANSFERASE"/>
    <property type="match status" value="1"/>
</dbReference>
<evidence type="ECO:0000256" key="4">
    <source>
        <dbReference type="ARBA" id="ARBA00025212"/>
    </source>
</evidence>
<evidence type="ECO:0000256" key="1">
    <source>
        <dbReference type="ARBA" id="ARBA00009836"/>
    </source>
</evidence>
<dbReference type="OrthoDB" id="4537997at2"/>
<dbReference type="EMBL" id="CP016023">
    <property type="protein sequence ID" value="ANJ75620.1"/>
    <property type="molecule type" value="Genomic_DNA"/>
</dbReference>
<keyword evidence="2 5" id="KW-0808">Transferase</keyword>
<sequence>MMNPSELKSLSKFLSLILRHEPEHIGLALDDAGWAGTDSLLEKAAASGRPMTREQLETVVETSDKKRFAISEDGLRIRANQGHSIDVDLGLRPAAPPEVLYHGTATRFLESILATGLDKRQRHHVHLTTDPSTARLVGQRYGVVVVLTVDAARMHAEGHTFFRSENGVWLTDVVPARYLSAGI</sequence>
<evidence type="ECO:0000313" key="6">
    <source>
        <dbReference type="EMBL" id="ANJ75620.1"/>
    </source>
</evidence>
<evidence type="ECO:0000313" key="7">
    <source>
        <dbReference type="Proteomes" id="UP000078572"/>
    </source>
</evidence>
<comment type="similarity">
    <text evidence="1 5">Belongs to the KptA/TPT1 family.</text>
</comment>
<gene>
    <name evidence="5" type="primary">kptA</name>
    <name evidence="6" type="ORF">A9Y76_24335</name>
</gene>
<keyword evidence="3 5" id="KW-0520">NAD</keyword>
<keyword evidence="7" id="KW-1185">Reference proteome</keyword>
<dbReference type="Gene3D" id="1.10.10.970">
    <property type="entry name" value="RNA 2'-phosphotransferase, Tpt1/KptA family, N-terminal domain"/>
    <property type="match status" value="1"/>
</dbReference>
<evidence type="ECO:0000256" key="2">
    <source>
        <dbReference type="ARBA" id="ARBA00022679"/>
    </source>
</evidence>
<dbReference type="Proteomes" id="UP000078572">
    <property type="component" value="Chromosome 2"/>
</dbReference>
<name>A0A192A555_9RALS</name>
<dbReference type="NCBIfam" id="NF002014">
    <property type="entry name" value="PRK00819.1-4"/>
    <property type="match status" value="1"/>
</dbReference>
<dbReference type="SUPFAM" id="SSF56399">
    <property type="entry name" value="ADP-ribosylation"/>
    <property type="match status" value="1"/>
</dbReference>
<dbReference type="InterPro" id="IPR002745">
    <property type="entry name" value="Ptrans_KptA/Tpt1"/>
</dbReference>
<protein>
    <recommendedName>
        <fullName evidence="5">Probable RNA 2'-phosphotransferase</fullName>
        <ecNumber evidence="5">2.7.1.-</ecNumber>
    </recommendedName>
</protein>